<gene>
    <name evidence="3" type="ORF">BL253_05355</name>
</gene>
<comment type="caution">
    <text evidence="3">The sequence shown here is derived from an EMBL/GenBank/DDBJ whole genome shotgun (WGS) entry which is preliminary data.</text>
</comment>
<dbReference type="PANTHER" id="PTHR46696:SF4">
    <property type="entry name" value="BIOTIN BIOSYNTHESIS CYTOCHROME P450"/>
    <property type="match status" value="1"/>
</dbReference>
<proteinExistence type="inferred from homology"/>
<protein>
    <recommendedName>
        <fullName evidence="5">Cytochrome</fullName>
    </recommendedName>
</protein>
<accession>A0A1V2IJ05</accession>
<evidence type="ECO:0000313" key="3">
    <source>
        <dbReference type="EMBL" id="ONH32456.1"/>
    </source>
</evidence>
<dbReference type="STRING" id="1834516.BL253_05355"/>
<keyword evidence="4" id="KW-1185">Reference proteome</keyword>
<dbReference type="SUPFAM" id="SSF48264">
    <property type="entry name" value="Cytochrome P450"/>
    <property type="match status" value="1"/>
</dbReference>
<dbReference type="GO" id="GO:0020037">
    <property type="term" value="F:heme binding"/>
    <property type="evidence" value="ECO:0007669"/>
    <property type="project" value="InterPro"/>
</dbReference>
<dbReference type="EMBL" id="MOMC01000010">
    <property type="protein sequence ID" value="ONH32456.1"/>
    <property type="molecule type" value="Genomic_DNA"/>
</dbReference>
<dbReference type="GO" id="GO:0006707">
    <property type="term" value="P:cholesterol catabolic process"/>
    <property type="evidence" value="ECO:0007669"/>
    <property type="project" value="TreeGrafter"/>
</dbReference>
<evidence type="ECO:0000313" key="4">
    <source>
        <dbReference type="Proteomes" id="UP000188929"/>
    </source>
</evidence>
<evidence type="ECO:0008006" key="5">
    <source>
        <dbReference type="Google" id="ProtNLM"/>
    </source>
</evidence>
<dbReference type="Proteomes" id="UP000188929">
    <property type="component" value="Unassembled WGS sequence"/>
</dbReference>
<dbReference type="Gene3D" id="1.10.630.10">
    <property type="entry name" value="Cytochrome P450"/>
    <property type="match status" value="1"/>
</dbReference>
<comment type="similarity">
    <text evidence="1">Belongs to the cytochrome P450 family.</text>
</comment>
<dbReference type="AlphaFoldDB" id="A0A1V2IJ05"/>
<dbReference type="InterPro" id="IPR036396">
    <property type="entry name" value="Cyt_P450_sf"/>
</dbReference>
<organism evidence="3 4">
    <name type="scientific">Pseudofrankia asymbiotica</name>
    <dbReference type="NCBI Taxonomy" id="1834516"/>
    <lineage>
        <taxon>Bacteria</taxon>
        <taxon>Bacillati</taxon>
        <taxon>Actinomycetota</taxon>
        <taxon>Actinomycetes</taxon>
        <taxon>Frankiales</taxon>
        <taxon>Frankiaceae</taxon>
        <taxon>Pseudofrankia</taxon>
    </lineage>
</organism>
<evidence type="ECO:0000256" key="1">
    <source>
        <dbReference type="ARBA" id="ARBA00010617"/>
    </source>
</evidence>
<dbReference type="GO" id="GO:0005506">
    <property type="term" value="F:iron ion binding"/>
    <property type="evidence" value="ECO:0007669"/>
    <property type="project" value="InterPro"/>
</dbReference>
<reference evidence="4" key="1">
    <citation type="submission" date="2016-10" db="EMBL/GenBank/DDBJ databases">
        <title>Frankia sp. NRRL B-16386 Genome sequencing.</title>
        <authorList>
            <person name="Ghodhbane-Gtari F."/>
            <person name="Swanson E."/>
            <person name="Gueddou A."/>
            <person name="Hezbri K."/>
            <person name="Ktari K."/>
            <person name="Nouioui I."/>
            <person name="Morris K."/>
            <person name="Simpson S."/>
            <person name="Abebe-Akele F."/>
            <person name="Thomas K."/>
            <person name="Gtari M."/>
            <person name="Tisa L.S."/>
        </authorList>
    </citation>
    <scope>NUCLEOTIDE SEQUENCE [LARGE SCALE GENOMIC DNA]</scope>
    <source>
        <strain evidence="4">NRRL B-16386</strain>
    </source>
</reference>
<dbReference type="PANTHER" id="PTHR46696">
    <property type="entry name" value="P450, PUTATIVE (EUROFUNG)-RELATED"/>
    <property type="match status" value="1"/>
</dbReference>
<dbReference type="GO" id="GO:0008395">
    <property type="term" value="F:steroid hydroxylase activity"/>
    <property type="evidence" value="ECO:0007669"/>
    <property type="project" value="TreeGrafter"/>
</dbReference>
<feature type="region of interest" description="Disordered" evidence="2">
    <location>
        <begin position="1"/>
        <end position="37"/>
    </location>
</feature>
<name>A0A1V2IJ05_9ACTN</name>
<sequence length="101" mass="11271">MLHKVSSPRTAHNDRRPIRPPSPSRRPYTFDIGRSPNPQLGFGGGGPHFCLGRHLAMLEIELMYRTLAARVRRVEPLGPPSRLRSNLVNGVTAMPVRLLPT</sequence>
<evidence type="ECO:0000256" key="2">
    <source>
        <dbReference type="SAM" id="MobiDB-lite"/>
    </source>
</evidence>
<dbReference type="GO" id="GO:0036199">
    <property type="term" value="F:cholest-4-en-3-one 26-monooxygenase activity"/>
    <property type="evidence" value="ECO:0007669"/>
    <property type="project" value="TreeGrafter"/>
</dbReference>